<evidence type="ECO:0008006" key="4">
    <source>
        <dbReference type="Google" id="ProtNLM"/>
    </source>
</evidence>
<feature type="transmembrane region" description="Helical" evidence="1">
    <location>
        <begin position="6"/>
        <end position="25"/>
    </location>
</feature>
<keyword evidence="1" id="KW-0472">Membrane</keyword>
<dbReference type="EMBL" id="MPKA01000044">
    <property type="protein sequence ID" value="OLU47696.1"/>
    <property type="molecule type" value="Genomic_DNA"/>
</dbReference>
<protein>
    <recommendedName>
        <fullName evidence="4">DUF5673 domain-containing protein</fullName>
    </recommendedName>
</protein>
<keyword evidence="1" id="KW-0812">Transmembrane</keyword>
<accession>A0A1U7NPX9</accession>
<dbReference type="AlphaFoldDB" id="A0A1U7NPX9"/>
<keyword evidence="3" id="KW-1185">Reference proteome</keyword>
<evidence type="ECO:0000313" key="3">
    <source>
        <dbReference type="Proteomes" id="UP000186705"/>
    </source>
</evidence>
<proteinExistence type="predicted"/>
<feature type="transmembrane region" description="Helical" evidence="1">
    <location>
        <begin position="53"/>
        <end position="74"/>
    </location>
</feature>
<evidence type="ECO:0000313" key="2">
    <source>
        <dbReference type="EMBL" id="OLU47696.1"/>
    </source>
</evidence>
<reference evidence="2 3" key="1">
    <citation type="submission" date="2016-11" db="EMBL/GenBank/DDBJ databases">
        <title>Description of two novel members of the family Erysipelotrichaceae: Ileibacterium lipovorans gen. nov., sp. nov. and Dubosiella newyorkensis, gen. nov., sp. nov.</title>
        <authorList>
            <person name="Cox L.M."/>
            <person name="Sohn J."/>
            <person name="Tyrrell K.L."/>
            <person name="Citron D.M."/>
            <person name="Lawson P.A."/>
            <person name="Patel N.B."/>
            <person name="Iizumi T."/>
            <person name="Perez-Perez G.I."/>
            <person name="Goldstein E.J."/>
            <person name="Blaser M.J."/>
        </authorList>
    </citation>
    <scope>NUCLEOTIDE SEQUENCE [LARGE SCALE GENOMIC DNA]</scope>
    <source>
        <strain evidence="2 3">NYU-BL-A4</strain>
    </source>
</reference>
<dbReference type="OrthoDB" id="1654398at2"/>
<evidence type="ECO:0000256" key="1">
    <source>
        <dbReference type="SAM" id="Phobius"/>
    </source>
</evidence>
<dbReference type="Proteomes" id="UP000186705">
    <property type="component" value="Unassembled WGS sequence"/>
</dbReference>
<organism evidence="2 3">
    <name type="scientific">Dubosiella newyorkensis</name>
    <dbReference type="NCBI Taxonomy" id="1862672"/>
    <lineage>
        <taxon>Bacteria</taxon>
        <taxon>Bacillati</taxon>
        <taxon>Bacillota</taxon>
        <taxon>Erysipelotrichia</taxon>
        <taxon>Erysipelotrichales</taxon>
        <taxon>Erysipelotrichaceae</taxon>
        <taxon>Dubosiella</taxon>
    </lineage>
</organism>
<name>A0A1U7NPX9_9FIRM</name>
<feature type="transmembrane region" description="Helical" evidence="1">
    <location>
        <begin position="86"/>
        <end position="104"/>
    </location>
</feature>
<dbReference type="GeneID" id="78274782"/>
<dbReference type="STRING" id="1862672.BO225_02320"/>
<keyword evidence="1" id="KW-1133">Transmembrane helix</keyword>
<comment type="caution">
    <text evidence="2">The sequence shown here is derived from an EMBL/GenBank/DDBJ whole genome shotgun (WGS) entry which is preliminary data.</text>
</comment>
<sequence length="185" mass="21833">MFEMNTGLQWIISIGLIAYVGYSLFKTGKEFREYRKNSKEYLAKHKDAKEEHYGIWQCTLLVIMTIACLGMALFAQLFSVDESQLLLYRVAYLCIGILFVGLTMEMWIHRSIIFTEDGFFIGTRAYRYRMITTLEKSKGIIKTIRVLFQNGDVIQVSLKIGELIRVRYNEFKAIKKEKKEKRRRR</sequence>
<gene>
    <name evidence="2" type="ORF">BO225_02320</name>
</gene>
<dbReference type="RefSeq" id="WP_076340669.1">
    <property type="nucleotide sequence ID" value="NZ_CAMSPY010000010.1"/>
</dbReference>